<name>A0AAV9R5R0_9TELE</name>
<gene>
    <name evidence="2" type="ORF">CRENBAI_002880</name>
</gene>
<dbReference type="AlphaFoldDB" id="A0AAV9R5R0"/>
<comment type="caution">
    <text evidence="2">The sequence shown here is derived from an EMBL/GenBank/DDBJ whole genome shotgun (WGS) entry which is preliminary data.</text>
</comment>
<evidence type="ECO:0000256" key="1">
    <source>
        <dbReference type="SAM" id="MobiDB-lite"/>
    </source>
</evidence>
<sequence>MFPPKLDLADGKQESGSDPWVQQQMEEAMRHLEVLPSPLLLKQMEREAPTSSSRRKKRRRRAPSCFSAGEEVGPMPADVRAAASNLASSSVTAQSPRLAAAPPMPSSLALVQCSVATPDELEERLRFFARQIKSFRRTSLLYSSPELREKIRQLEEDYRTAIRQFYCRPRQVSRAPLLPSRPRQISRELLLSSPRQVSREPPLCRPSLPEPPPHATEDIGRGTPRLKSSGVPAILGSSLWGSRRRLGSSHRGSRNTSAQVIGGPGDASAQVIRGLGDASAQATEGHGDASAPAKATQGPSDASAPAHTTESHGDASAPAQATEGHGDASAPAQATEGPGDTSAPSHVLFPEPCDKGIEDEPPAEPFPERFEKELILILPSEPRDEGFEEEAPPDTFSESPVGTASVSEGPIGAASVSEGAVGAASSSEGLPGTMKSKPDSQS</sequence>
<protein>
    <submittedName>
        <fullName evidence="2">Uncharacterized protein</fullName>
    </submittedName>
</protein>
<dbReference type="EMBL" id="JAHHUM010002417">
    <property type="protein sequence ID" value="KAK5603665.1"/>
    <property type="molecule type" value="Genomic_DNA"/>
</dbReference>
<proteinExistence type="predicted"/>
<evidence type="ECO:0000313" key="2">
    <source>
        <dbReference type="EMBL" id="KAK5603665.1"/>
    </source>
</evidence>
<feature type="region of interest" description="Disordered" evidence="1">
    <location>
        <begin position="1"/>
        <end position="23"/>
    </location>
</feature>
<feature type="compositionally biased region" description="Low complexity" evidence="1">
    <location>
        <begin position="412"/>
        <end position="429"/>
    </location>
</feature>
<feature type="region of interest" description="Disordered" evidence="1">
    <location>
        <begin position="191"/>
        <end position="442"/>
    </location>
</feature>
<organism evidence="2 3">
    <name type="scientific">Crenichthys baileyi</name>
    <name type="common">White River springfish</name>
    <dbReference type="NCBI Taxonomy" id="28760"/>
    <lineage>
        <taxon>Eukaryota</taxon>
        <taxon>Metazoa</taxon>
        <taxon>Chordata</taxon>
        <taxon>Craniata</taxon>
        <taxon>Vertebrata</taxon>
        <taxon>Euteleostomi</taxon>
        <taxon>Actinopterygii</taxon>
        <taxon>Neopterygii</taxon>
        <taxon>Teleostei</taxon>
        <taxon>Neoteleostei</taxon>
        <taxon>Acanthomorphata</taxon>
        <taxon>Ovalentaria</taxon>
        <taxon>Atherinomorphae</taxon>
        <taxon>Cyprinodontiformes</taxon>
        <taxon>Goodeidae</taxon>
        <taxon>Crenichthys</taxon>
    </lineage>
</organism>
<reference evidence="2 3" key="1">
    <citation type="submission" date="2021-06" db="EMBL/GenBank/DDBJ databases">
        <authorList>
            <person name="Palmer J.M."/>
        </authorList>
    </citation>
    <scope>NUCLEOTIDE SEQUENCE [LARGE SCALE GENOMIC DNA]</scope>
    <source>
        <strain evidence="2 3">MEX-2019</strain>
        <tissue evidence="2">Muscle</tissue>
    </source>
</reference>
<feature type="compositionally biased region" description="Basic residues" evidence="1">
    <location>
        <begin position="242"/>
        <end position="253"/>
    </location>
</feature>
<accession>A0AAV9R5R0</accession>
<feature type="compositionally biased region" description="Basic residues" evidence="1">
    <location>
        <begin position="53"/>
        <end position="62"/>
    </location>
</feature>
<feature type="compositionally biased region" description="Polar residues" evidence="1">
    <location>
        <begin position="396"/>
        <end position="406"/>
    </location>
</feature>
<dbReference type="Proteomes" id="UP001311232">
    <property type="component" value="Unassembled WGS sequence"/>
</dbReference>
<feature type="region of interest" description="Disordered" evidence="1">
    <location>
        <begin position="35"/>
        <end position="73"/>
    </location>
</feature>
<evidence type="ECO:0000313" key="3">
    <source>
        <dbReference type="Proteomes" id="UP001311232"/>
    </source>
</evidence>
<keyword evidence="3" id="KW-1185">Reference proteome</keyword>